<gene>
    <name evidence="10" type="ORF">KUCA_T00004145001</name>
</gene>
<feature type="compositionally biased region" description="Basic residues" evidence="8">
    <location>
        <begin position="35"/>
        <end position="48"/>
    </location>
</feature>
<evidence type="ECO:0000256" key="4">
    <source>
        <dbReference type="ARBA" id="ARBA00023125"/>
    </source>
</evidence>
<dbReference type="GO" id="GO:0045944">
    <property type="term" value="P:positive regulation of transcription by RNA polymerase II"/>
    <property type="evidence" value="ECO:0007669"/>
    <property type="project" value="InterPro"/>
</dbReference>
<evidence type="ECO:0000256" key="5">
    <source>
        <dbReference type="ARBA" id="ARBA00023163"/>
    </source>
</evidence>
<dbReference type="HOGENOM" id="CLU_990668_0_0_1"/>
<keyword evidence="5" id="KW-0804">Transcription</keyword>
<dbReference type="SMART" id="SM00338">
    <property type="entry name" value="BRLZ"/>
    <property type="match status" value="1"/>
</dbReference>
<feature type="region of interest" description="Disordered" evidence="8">
    <location>
        <begin position="115"/>
        <end position="138"/>
    </location>
</feature>
<evidence type="ECO:0000313" key="11">
    <source>
        <dbReference type="Proteomes" id="UP000019384"/>
    </source>
</evidence>
<protein>
    <recommendedName>
        <fullName evidence="9">BZIP domain-containing protein</fullName>
    </recommendedName>
</protein>
<dbReference type="GO" id="GO:0005634">
    <property type="term" value="C:nucleus"/>
    <property type="evidence" value="ECO:0007669"/>
    <property type="project" value="UniProtKB-SubCell"/>
</dbReference>
<dbReference type="PANTHER" id="PTHR46714">
    <property type="entry name" value="TRANSCRIPTIONAL ACTIVATOR HAC1"/>
    <property type="match status" value="1"/>
</dbReference>
<keyword evidence="3" id="KW-0805">Transcription regulation</keyword>
<accession>W6MNC4</accession>
<feature type="compositionally biased region" description="Basic and acidic residues" evidence="8">
    <location>
        <begin position="20"/>
        <end position="34"/>
    </location>
</feature>
<dbReference type="STRING" id="1382522.W6MNC4"/>
<name>W6MNC4_9ASCO</name>
<dbReference type="GO" id="GO:0006986">
    <property type="term" value="P:response to unfolded protein"/>
    <property type="evidence" value="ECO:0007669"/>
    <property type="project" value="UniProtKB-KW"/>
</dbReference>
<evidence type="ECO:0000256" key="6">
    <source>
        <dbReference type="ARBA" id="ARBA00023230"/>
    </source>
</evidence>
<dbReference type="InterPro" id="IPR046347">
    <property type="entry name" value="bZIP_sf"/>
</dbReference>
<dbReference type="EMBL" id="HG793129">
    <property type="protein sequence ID" value="CDK28164.1"/>
    <property type="molecule type" value="Genomic_DNA"/>
</dbReference>
<keyword evidence="7" id="KW-0539">Nucleus</keyword>
<organism evidence="10 11">
    <name type="scientific">Kuraishia capsulata CBS 1993</name>
    <dbReference type="NCBI Taxonomy" id="1382522"/>
    <lineage>
        <taxon>Eukaryota</taxon>
        <taxon>Fungi</taxon>
        <taxon>Dikarya</taxon>
        <taxon>Ascomycota</taxon>
        <taxon>Saccharomycotina</taxon>
        <taxon>Pichiomycetes</taxon>
        <taxon>Pichiales</taxon>
        <taxon>Pichiaceae</taxon>
        <taxon>Kuraishia</taxon>
    </lineage>
</organism>
<evidence type="ECO:0000259" key="9">
    <source>
        <dbReference type="PROSITE" id="PS50217"/>
    </source>
</evidence>
<dbReference type="PANTHER" id="PTHR46714:SF6">
    <property type="entry name" value="TRANSCRIPTIONAL ACTIVATOR HAC1"/>
    <property type="match status" value="1"/>
</dbReference>
<evidence type="ECO:0000256" key="2">
    <source>
        <dbReference type="ARBA" id="ARBA00007163"/>
    </source>
</evidence>
<dbReference type="GO" id="GO:0003677">
    <property type="term" value="F:DNA binding"/>
    <property type="evidence" value="ECO:0007669"/>
    <property type="project" value="UniProtKB-KW"/>
</dbReference>
<dbReference type="AlphaFoldDB" id="W6MNC4"/>
<evidence type="ECO:0000256" key="1">
    <source>
        <dbReference type="ARBA" id="ARBA00004123"/>
    </source>
</evidence>
<keyword evidence="6" id="KW-0834">Unfolded protein response</keyword>
<feature type="compositionally biased region" description="Acidic residues" evidence="8">
    <location>
        <begin position="115"/>
        <end position="124"/>
    </location>
</feature>
<dbReference type="GeneID" id="34521542"/>
<feature type="region of interest" description="Disordered" evidence="8">
    <location>
        <begin position="1"/>
        <end position="48"/>
    </location>
</feature>
<reference evidence="10" key="2">
    <citation type="submission" date="2014-02" db="EMBL/GenBank/DDBJ databases">
        <title>Complete DNA sequence of /Kuraishia capsulata/ illustrates novel genomic features among budding yeasts (/Saccharomycotina/).</title>
        <authorList>
            <person name="Morales L."/>
            <person name="Noel B."/>
            <person name="Porcel B."/>
            <person name="Marcet-Houben M."/>
            <person name="Hullo M-F."/>
            <person name="Sacerdot C."/>
            <person name="Tekaia F."/>
            <person name="Leh-Louis V."/>
            <person name="Despons L."/>
            <person name="Khanna V."/>
            <person name="Aury J-M."/>
            <person name="Barbe V."/>
            <person name="Couloux A."/>
            <person name="Labadie K."/>
            <person name="Pelletier E."/>
            <person name="Souciet J-L."/>
            <person name="Boekhout T."/>
            <person name="Gabaldon T."/>
            <person name="Wincker P."/>
            <person name="Dujon B."/>
        </authorList>
    </citation>
    <scope>NUCLEOTIDE SEQUENCE</scope>
    <source>
        <strain evidence="10">CBS 1993</strain>
    </source>
</reference>
<dbReference type="RefSeq" id="XP_022460154.1">
    <property type="nucleotide sequence ID" value="XM_022600849.1"/>
</dbReference>
<keyword evidence="11" id="KW-1185">Reference proteome</keyword>
<dbReference type="InterPro" id="IPR004827">
    <property type="entry name" value="bZIP"/>
</dbReference>
<evidence type="ECO:0000313" key="10">
    <source>
        <dbReference type="EMBL" id="CDK28164.1"/>
    </source>
</evidence>
<evidence type="ECO:0000256" key="3">
    <source>
        <dbReference type="ARBA" id="ARBA00023015"/>
    </source>
</evidence>
<dbReference type="PROSITE" id="PS50217">
    <property type="entry name" value="BZIP"/>
    <property type="match status" value="1"/>
</dbReference>
<dbReference type="InterPro" id="IPR044280">
    <property type="entry name" value="Hac1/HY5"/>
</dbReference>
<evidence type="ECO:0000256" key="8">
    <source>
        <dbReference type="SAM" id="MobiDB-lite"/>
    </source>
</evidence>
<dbReference type="Proteomes" id="UP000019384">
    <property type="component" value="Unassembled WGS sequence"/>
</dbReference>
<dbReference type="OrthoDB" id="674948at2759"/>
<reference evidence="10" key="1">
    <citation type="submission" date="2013-12" db="EMBL/GenBank/DDBJ databases">
        <authorList>
            <person name="Genoscope - CEA"/>
        </authorList>
    </citation>
    <scope>NUCLEOTIDE SEQUENCE</scope>
    <source>
        <strain evidence="10">CBS 1993</strain>
    </source>
</reference>
<feature type="domain" description="BZIP" evidence="9">
    <location>
        <begin position="26"/>
        <end position="89"/>
    </location>
</feature>
<dbReference type="Gene3D" id="1.20.5.170">
    <property type="match status" value="1"/>
</dbReference>
<comment type="similarity">
    <text evidence="2">Belongs to the bZIP family.</text>
</comment>
<evidence type="ECO:0000256" key="7">
    <source>
        <dbReference type="ARBA" id="ARBA00023242"/>
    </source>
</evidence>
<proteinExistence type="inferred from homology"/>
<keyword evidence="4" id="KW-0238">DNA-binding</keyword>
<comment type="subcellular location">
    <subcellularLocation>
        <location evidence="1">Nucleus</location>
    </subcellularLocation>
</comment>
<sequence length="281" mass="32319">MSTAADLKPGAALPPRKRARTQEEKEQRRVERILRNRRAAHASREKKRKHVEFLEEHVNRLEDSISVYRSNEDRLKEIQTELISRLSKLGGDVSDLDLTLTPVIVVDRVGRLEMDEDDESDLDDDTRPAKEVKSAKLQPKEPQFTVPIKRKPEDYYLSPPLSNLDSTSPSNFVLKLEGEDDITSNYYKSPLPLFDEEDLIVPSNLELKHSSHPEMAENEDSEEQLLSGLTKTDSNRLHHPAVMIVHKEIYGNGRFHRGIETADLVQVWRHEETLTPFREQG</sequence>
<dbReference type="SUPFAM" id="SSF57959">
    <property type="entry name" value="Leucine zipper domain"/>
    <property type="match status" value="1"/>
</dbReference>
<feature type="compositionally biased region" description="Basic and acidic residues" evidence="8">
    <location>
        <begin position="125"/>
        <end position="134"/>
    </location>
</feature>
<dbReference type="PROSITE" id="PS00036">
    <property type="entry name" value="BZIP_BASIC"/>
    <property type="match status" value="1"/>
</dbReference>
<dbReference type="GO" id="GO:0000981">
    <property type="term" value="F:DNA-binding transcription factor activity, RNA polymerase II-specific"/>
    <property type="evidence" value="ECO:0007669"/>
    <property type="project" value="InterPro"/>
</dbReference>